<comment type="caution">
    <text evidence="2">The sequence shown here is derived from an EMBL/GenBank/DDBJ whole genome shotgun (WGS) entry which is preliminary data.</text>
</comment>
<feature type="compositionally biased region" description="Acidic residues" evidence="1">
    <location>
        <begin position="116"/>
        <end position="125"/>
    </location>
</feature>
<evidence type="ECO:0000313" key="3">
    <source>
        <dbReference type="Proteomes" id="UP001610563"/>
    </source>
</evidence>
<evidence type="ECO:0000256" key="1">
    <source>
        <dbReference type="SAM" id="MobiDB-lite"/>
    </source>
</evidence>
<dbReference type="EMBL" id="JBFTWV010000090">
    <property type="protein sequence ID" value="KAL2787808.1"/>
    <property type="molecule type" value="Genomic_DNA"/>
</dbReference>
<protein>
    <submittedName>
        <fullName evidence="2">Uncharacterized protein</fullName>
    </submittedName>
</protein>
<feature type="region of interest" description="Disordered" evidence="1">
    <location>
        <begin position="41"/>
        <end position="129"/>
    </location>
</feature>
<evidence type="ECO:0000313" key="2">
    <source>
        <dbReference type="EMBL" id="KAL2787808.1"/>
    </source>
</evidence>
<keyword evidence="3" id="KW-1185">Reference proteome</keyword>
<organism evidence="2 3">
    <name type="scientific">Aspergillus keveii</name>
    <dbReference type="NCBI Taxonomy" id="714993"/>
    <lineage>
        <taxon>Eukaryota</taxon>
        <taxon>Fungi</taxon>
        <taxon>Dikarya</taxon>
        <taxon>Ascomycota</taxon>
        <taxon>Pezizomycotina</taxon>
        <taxon>Eurotiomycetes</taxon>
        <taxon>Eurotiomycetidae</taxon>
        <taxon>Eurotiales</taxon>
        <taxon>Aspergillaceae</taxon>
        <taxon>Aspergillus</taxon>
        <taxon>Aspergillus subgen. Nidulantes</taxon>
    </lineage>
</organism>
<proteinExistence type="predicted"/>
<sequence length="614" mass="71020">MRIQRALKLSFGGEQNLLHFARRITFTSQFRKNYTKRCLHHHRGRSVDDESDDPFDSTSEDGDEEEDEESDRGGERGREDDEDEKEVVDTQESVTAKETGEHGSIVRKSPEICEKDEVEEDDSESVETRYPDDDLLEPFELTETEQRDVAKYIPWEYDAENPAEMTRIKNRVMAMLIRCREGSLTEFSWNLGICCPAAVLGNGGILPRRQKNIETIRIINDSRCYGHDYWLADFRKLKRLTWIPLTWRDDLDALAMGLEKFAHQLTLLELDIFEYERKGNEGYRPYYAKSQEERNRPNYFVWDILGLSVNEKKCMFQFLERLYLCGVPFYMAGMEMAHAFNWSRLRSLHLRFCRGWEGFLQQVIQSGQKINLTCVTLEPSPTLESPGEEVETICSFLSSFTGLRDLFLSTNEQHGTLDIWRAALNHRATLKTFVHNQRVPADFWDPDWDRSAKPPELPFTAEEFEMMKTDPASNPLSQLDLEFLGLTVPPFDMEYLLSAFTKKHTLQLLHIRQAGGYSDRYGSLGVNNYIVYPEAGPGLVEVGNWAFGPNGIPSLKGLAFGDFSYGNRYPRDRYLTMIELTTPPLDVKFAEALTACPQDELNTLDCFPWRLEYE</sequence>
<feature type="compositionally biased region" description="Acidic residues" evidence="1">
    <location>
        <begin position="49"/>
        <end position="70"/>
    </location>
</feature>
<reference evidence="2 3" key="1">
    <citation type="submission" date="2024-07" db="EMBL/GenBank/DDBJ databases">
        <title>Section-level genome sequencing and comparative genomics of Aspergillus sections Usti and Cavernicolus.</title>
        <authorList>
            <consortium name="Lawrence Berkeley National Laboratory"/>
            <person name="Nybo J.L."/>
            <person name="Vesth T.C."/>
            <person name="Theobald S."/>
            <person name="Frisvad J.C."/>
            <person name="Larsen T.O."/>
            <person name="Kjaerboelling I."/>
            <person name="Rothschild-Mancinelli K."/>
            <person name="Lyhne E.K."/>
            <person name="Kogle M.E."/>
            <person name="Barry K."/>
            <person name="Clum A."/>
            <person name="Na H."/>
            <person name="Ledsgaard L."/>
            <person name="Lin J."/>
            <person name="Lipzen A."/>
            <person name="Kuo A."/>
            <person name="Riley R."/>
            <person name="Mondo S."/>
            <person name="Labutti K."/>
            <person name="Haridas S."/>
            <person name="Pangalinan J."/>
            <person name="Salamov A.A."/>
            <person name="Simmons B.A."/>
            <person name="Magnuson J.K."/>
            <person name="Chen J."/>
            <person name="Drula E."/>
            <person name="Henrissat B."/>
            <person name="Wiebenga A."/>
            <person name="Lubbers R.J."/>
            <person name="Gomes A.C."/>
            <person name="Makela M.R."/>
            <person name="Stajich J."/>
            <person name="Grigoriev I.V."/>
            <person name="Mortensen U.H."/>
            <person name="De Vries R.P."/>
            <person name="Baker S.E."/>
            <person name="Andersen M.R."/>
        </authorList>
    </citation>
    <scope>NUCLEOTIDE SEQUENCE [LARGE SCALE GENOMIC DNA]</scope>
    <source>
        <strain evidence="2 3">CBS 209.92</strain>
    </source>
</reference>
<accession>A0ABR4FX09</accession>
<name>A0ABR4FX09_9EURO</name>
<gene>
    <name evidence="2" type="ORF">BJX66DRAFT_310154</name>
</gene>
<dbReference type="SUPFAM" id="SSF52047">
    <property type="entry name" value="RNI-like"/>
    <property type="match status" value="1"/>
</dbReference>
<dbReference type="Proteomes" id="UP001610563">
    <property type="component" value="Unassembled WGS sequence"/>
</dbReference>